<organism evidence="1 2">
    <name type="scientific">Trichonephila clavipes</name>
    <name type="common">Golden silk orbweaver</name>
    <name type="synonym">Nephila clavipes</name>
    <dbReference type="NCBI Taxonomy" id="2585209"/>
    <lineage>
        <taxon>Eukaryota</taxon>
        <taxon>Metazoa</taxon>
        <taxon>Ecdysozoa</taxon>
        <taxon>Arthropoda</taxon>
        <taxon>Chelicerata</taxon>
        <taxon>Arachnida</taxon>
        <taxon>Araneae</taxon>
        <taxon>Araneomorphae</taxon>
        <taxon>Entelegynae</taxon>
        <taxon>Araneoidea</taxon>
        <taxon>Nephilidae</taxon>
        <taxon>Trichonephila</taxon>
    </lineage>
</organism>
<dbReference type="AlphaFoldDB" id="A0A8X6VUE9"/>
<comment type="caution">
    <text evidence="1">The sequence shown here is derived from an EMBL/GenBank/DDBJ whole genome shotgun (WGS) entry which is preliminary data.</text>
</comment>
<accession>A0A8X6VUE9</accession>
<protein>
    <submittedName>
        <fullName evidence="1">Uncharacterized protein</fullName>
    </submittedName>
</protein>
<reference evidence="1" key="1">
    <citation type="submission" date="2020-08" db="EMBL/GenBank/DDBJ databases">
        <title>Multicomponent nature underlies the extraordinary mechanical properties of spider dragline silk.</title>
        <authorList>
            <person name="Kono N."/>
            <person name="Nakamura H."/>
            <person name="Mori M."/>
            <person name="Yoshida Y."/>
            <person name="Ohtoshi R."/>
            <person name="Malay A.D."/>
            <person name="Moran D.A.P."/>
            <person name="Tomita M."/>
            <person name="Numata K."/>
            <person name="Arakawa K."/>
        </authorList>
    </citation>
    <scope>NUCLEOTIDE SEQUENCE</scope>
</reference>
<name>A0A8X6VUE9_TRICX</name>
<proteinExistence type="predicted"/>
<dbReference type="EMBL" id="BMAU01021361">
    <property type="protein sequence ID" value="GFY22664.1"/>
    <property type="molecule type" value="Genomic_DNA"/>
</dbReference>
<gene>
    <name evidence="1" type="ORF">TNCV_2179251</name>
</gene>
<sequence length="87" mass="9679">MERALMKAIRSRGSQSESMFTVPCIQSESNLLALSQAKKLIKLTTQMKNISLASRIPSLNQSPTCHSAEWKTQLFPSPASLTLTIWD</sequence>
<dbReference type="Proteomes" id="UP000887159">
    <property type="component" value="Unassembled WGS sequence"/>
</dbReference>
<evidence type="ECO:0000313" key="1">
    <source>
        <dbReference type="EMBL" id="GFY22664.1"/>
    </source>
</evidence>
<keyword evidence="2" id="KW-1185">Reference proteome</keyword>
<evidence type="ECO:0000313" key="2">
    <source>
        <dbReference type="Proteomes" id="UP000887159"/>
    </source>
</evidence>